<dbReference type="GO" id="GO:0003713">
    <property type="term" value="F:transcription coactivator activity"/>
    <property type="evidence" value="ECO:0007669"/>
    <property type="project" value="InterPro"/>
</dbReference>
<keyword evidence="10" id="KW-1185">Reference proteome</keyword>
<comment type="similarity">
    <text evidence="2">Belongs to the transcriptional coactivator PC4 family.</text>
</comment>
<feature type="region of interest" description="Disordered" evidence="7">
    <location>
        <begin position="1"/>
        <end position="53"/>
    </location>
</feature>
<gene>
    <name evidence="9" type="ORF">B7463_g12419</name>
</gene>
<evidence type="ECO:0000313" key="10">
    <source>
        <dbReference type="Proteomes" id="UP000258309"/>
    </source>
</evidence>
<evidence type="ECO:0000256" key="1">
    <source>
        <dbReference type="ARBA" id="ARBA00004123"/>
    </source>
</evidence>
<keyword evidence="4" id="KW-0238">DNA-binding</keyword>
<dbReference type="SUPFAM" id="SSF54447">
    <property type="entry name" value="ssDNA-binding transcriptional regulator domain"/>
    <property type="match status" value="1"/>
</dbReference>
<keyword evidence="3" id="KW-0805">Transcription regulation</keyword>
<evidence type="ECO:0000256" key="5">
    <source>
        <dbReference type="ARBA" id="ARBA00023163"/>
    </source>
</evidence>
<protein>
    <recommendedName>
        <fullName evidence="8">Transcriptional coactivator p15 (PC4) C-terminal domain-containing protein</fullName>
    </recommendedName>
</protein>
<dbReference type="PANTHER" id="PTHR13215">
    <property type="entry name" value="RNA POLYMERASE II TRANSCRIPTIONAL COACTIVATOR"/>
    <property type="match status" value="1"/>
</dbReference>
<evidence type="ECO:0000256" key="4">
    <source>
        <dbReference type="ARBA" id="ARBA00023125"/>
    </source>
</evidence>
<feature type="non-terminal residue" evidence="9">
    <location>
        <position position="183"/>
    </location>
</feature>
<evidence type="ECO:0000256" key="2">
    <source>
        <dbReference type="ARBA" id="ARBA00009001"/>
    </source>
</evidence>
<evidence type="ECO:0000256" key="7">
    <source>
        <dbReference type="SAM" id="MobiDB-lite"/>
    </source>
</evidence>
<dbReference type="Proteomes" id="UP000258309">
    <property type="component" value="Unassembled WGS sequence"/>
</dbReference>
<evidence type="ECO:0000259" key="8">
    <source>
        <dbReference type="Pfam" id="PF02229"/>
    </source>
</evidence>
<evidence type="ECO:0000256" key="6">
    <source>
        <dbReference type="ARBA" id="ARBA00023242"/>
    </source>
</evidence>
<dbReference type="EMBL" id="NCSJ02000561">
    <property type="protein sequence ID" value="RFU23922.1"/>
    <property type="molecule type" value="Genomic_DNA"/>
</dbReference>
<evidence type="ECO:0000313" key="9">
    <source>
        <dbReference type="EMBL" id="RFU23922.1"/>
    </source>
</evidence>
<feature type="non-terminal residue" evidence="9">
    <location>
        <position position="1"/>
    </location>
</feature>
<feature type="domain" description="Transcriptional coactivator p15 (PC4) C-terminal" evidence="8">
    <location>
        <begin position="57"/>
        <end position="87"/>
    </location>
</feature>
<accession>A0A3E2GS47</accession>
<proteinExistence type="inferred from homology"/>
<feature type="region of interest" description="Disordered" evidence="7">
    <location>
        <begin position="147"/>
        <end position="183"/>
    </location>
</feature>
<dbReference type="GO" id="GO:0005634">
    <property type="term" value="C:nucleus"/>
    <property type="evidence" value="ECO:0007669"/>
    <property type="project" value="UniProtKB-SubCell"/>
</dbReference>
<sequence length="183" mass="19970">MPQNKRSIDEYDSGAVSNGENSPPKSKKSKNANGGSADGKDGEGNPFWELSSGRQPRRVGISEFKKAHLINIREFYEKDGKMLPGKKVYEIHAKVLLTAKLTESFALIKGISLTIDQYIALLQAIPGINANLRELGIEIGNSAEAEVSAEESEAEIKPARKARMKARKPEKSNIDATSDEDGE</sequence>
<comment type="caution">
    <text evidence="9">The sequence shown here is derived from an EMBL/GenBank/DDBJ whole genome shotgun (WGS) entry which is preliminary data.</text>
</comment>
<dbReference type="OrthoDB" id="2505440at2759"/>
<dbReference type="InterPro" id="IPR045125">
    <property type="entry name" value="Sub1/Tcp4-like"/>
</dbReference>
<reference evidence="9 10" key="1">
    <citation type="submission" date="2018-05" db="EMBL/GenBank/DDBJ databases">
        <title>Draft genome sequence of Scytalidium lignicola DSM 105466, a ubiquitous saprotrophic fungus.</title>
        <authorList>
            <person name="Buettner E."/>
            <person name="Gebauer A.M."/>
            <person name="Hofrichter M."/>
            <person name="Liers C."/>
            <person name="Kellner H."/>
        </authorList>
    </citation>
    <scope>NUCLEOTIDE SEQUENCE [LARGE SCALE GENOMIC DNA]</scope>
    <source>
        <strain evidence="9 10">DSM 105466</strain>
    </source>
</reference>
<keyword evidence="5" id="KW-0804">Transcription</keyword>
<evidence type="ECO:0000256" key="3">
    <source>
        <dbReference type="ARBA" id="ARBA00023015"/>
    </source>
</evidence>
<dbReference type="OMA" id="NPFWELS"/>
<dbReference type="GO" id="GO:0060261">
    <property type="term" value="P:positive regulation of transcription initiation by RNA polymerase II"/>
    <property type="evidence" value="ECO:0007669"/>
    <property type="project" value="InterPro"/>
</dbReference>
<dbReference type="GO" id="GO:0003677">
    <property type="term" value="F:DNA binding"/>
    <property type="evidence" value="ECO:0007669"/>
    <property type="project" value="UniProtKB-KW"/>
</dbReference>
<dbReference type="Gene3D" id="2.30.31.10">
    <property type="entry name" value="Transcriptional Coactivator Pc4, Chain A"/>
    <property type="match status" value="1"/>
</dbReference>
<name>A0A3E2GS47_SCYLI</name>
<dbReference type="InterPro" id="IPR009044">
    <property type="entry name" value="ssDNA-bd_transcriptional_reg"/>
</dbReference>
<comment type="subcellular location">
    <subcellularLocation>
        <location evidence="1">Nucleus</location>
    </subcellularLocation>
</comment>
<dbReference type="Pfam" id="PF02229">
    <property type="entry name" value="PC4"/>
    <property type="match status" value="1"/>
</dbReference>
<dbReference type="STRING" id="5539.A0A3E2GS47"/>
<dbReference type="AlphaFoldDB" id="A0A3E2GS47"/>
<organism evidence="9 10">
    <name type="scientific">Scytalidium lignicola</name>
    <name type="common">Hyphomycete</name>
    <dbReference type="NCBI Taxonomy" id="5539"/>
    <lineage>
        <taxon>Eukaryota</taxon>
        <taxon>Fungi</taxon>
        <taxon>Dikarya</taxon>
        <taxon>Ascomycota</taxon>
        <taxon>Pezizomycotina</taxon>
        <taxon>Leotiomycetes</taxon>
        <taxon>Leotiomycetes incertae sedis</taxon>
        <taxon>Scytalidium</taxon>
    </lineage>
</organism>
<dbReference type="InterPro" id="IPR003173">
    <property type="entry name" value="PC4_C"/>
</dbReference>
<keyword evidence="6" id="KW-0539">Nucleus</keyword>